<proteinExistence type="inferred from homology"/>
<reference evidence="6" key="1">
    <citation type="journal article" date="2019" name="Int. J. Syst. Evol. Microbiol.">
        <title>The Global Catalogue of Microorganisms (GCM) 10K type strain sequencing project: providing services to taxonomists for standard genome sequencing and annotation.</title>
        <authorList>
            <consortium name="The Broad Institute Genomics Platform"/>
            <consortium name="The Broad Institute Genome Sequencing Center for Infectious Disease"/>
            <person name="Wu L."/>
            <person name="Ma J."/>
        </authorList>
    </citation>
    <scope>NUCLEOTIDE SEQUENCE [LARGE SCALE GENOMIC DNA]</scope>
    <source>
        <strain evidence="6">KCTC 42986</strain>
    </source>
</reference>
<dbReference type="Gene3D" id="2.60.40.1220">
    <property type="match status" value="1"/>
</dbReference>
<evidence type="ECO:0000313" key="5">
    <source>
        <dbReference type="EMBL" id="MFC3109013.1"/>
    </source>
</evidence>
<dbReference type="InterPro" id="IPR014755">
    <property type="entry name" value="Cu-Rt/internalin_Ig-like"/>
</dbReference>
<dbReference type="InterPro" id="IPR021884">
    <property type="entry name" value="Ice-bd_prot"/>
</dbReference>
<protein>
    <submittedName>
        <fullName evidence="5">Ice-binding family protein</fullName>
    </submittedName>
</protein>
<comment type="caution">
    <text evidence="5">The sequence shown here is derived from an EMBL/GenBank/DDBJ whole genome shotgun (WGS) entry which is preliminary data.</text>
</comment>
<dbReference type="Pfam" id="PF11999">
    <property type="entry name" value="Ice_binding"/>
    <property type="match status" value="1"/>
</dbReference>
<keyword evidence="2 3" id="KW-0732">Signal</keyword>
<dbReference type="RefSeq" id="WP_390331799.1">
    <property type="nucleotide sequence ID" value="NZ_JBHRTP010000040.1"/>
</dbReference>
<sequence>MNRFECLVKPLTWFMALLLAAFVAGCGANGDGGTTTAGTSTSASLLARTTVVAGVPGIPGASTTDPSVGFASPSNGSINVPTSTNSSNNLVTATVVSATFSQPMDPATLNSSPAGTLLTFTLKETTGNNVPGTVSMNAANTVATFTPTASALTPKTSYTATVTTAAKNAGGTQMAIPVVWSFTTKAVASTVQAPVNLGTAGTFAILSKTGITDVYASAIIGDVGTSPITGAALLLTCGEVTGKIYVVDAAGPLPCAVNDATSLTAAVGDMGTAYLDAEGRTSPDFTELGAGEIGGLTLAPGLYKWGTDLLISTDVTLSGGPNDVWIFQVAGQLNQANATRVTLAGGALAKNIFWQVADNVSIGTTAHFEGVVLAKTLVAVKTGASANGRLLAQTAVTLQMNAVTQPAP</sequence>
<dbReference type="EMBL" id="JBHRTP010000040">
    <property type="protein sequence ID" value="MFC3109013.1"/>
    <property type="molecule type" value="Genomic_DNA"/>
</dbReference>
<comment type="similarity">
    <text evidence="1">Belongs to the ice-binding protein family.</text>
</comment>
<evidence type="ECO:0000256" key="3">
    <source>
        <dbReference type="SAM" id="SignalP"/>
    </source>
</evidence>
<dbReference type="Pfam" id="PF13205">
    <property type="entry name" value="Big_5"/>
    <property type="match status" value="1"/>
</dbReference>
<dbReference type="InterPro" id="IPR032812">
    <property type="entry name" value="SbsA_Ig"/>
</dbReference>
<evidence type="ECO:0000256" key="1">
    <source>
        <dbReference type="ARBA" id="ARBA00005445"/>
    </source>
</evidence>
<keyword evidence="6" id="KW-1185">Reference proteome</keyword>
<accession>A0ABV7F1S2</accession>
<evidence type="ECO:0000256" key="2">
    <source>
        <dbReference type="ARBA" id="ARBA00022729"/>
    </source>
</evidence>
<feature type="signal peptide" evidence="3">
    <location>
        <begin position="1"/>
        <end position="30"/>
    </location>
</feature>
<gene>
    <name evidence="5" type="ORF">ACFOFO_13775</name>
</gene>
<organism evidence="5 6">
    <name type="scientific">Undibacterium arcticum</name>
    <dbReference type="NCBI Taxonomy" id="1762892"/>
    <lineage>
        <taxon>Bacteria</taxon>
        <taxon>Pseudomonadati</taxon>
        <taxon>Pseudomonadota</taxon>
        <taxon>Betaproteobacteria</taxon>
        <taxon>Burkholderiales</taxon>
        <taxon>Oxalobacteraceae</taxon>
        <taxon>Undibacterium</taxon>
    </lineage>
</organism>
<feature type="domain" description="SbsA Ig-like" evidence="4">
    <location>
        <begin position="63"/>
        <end position="184"/>
    </location>
</feature>
<dbReference type="PROSITE" id="PS51257">
    <property type="entry name" value="PROKAR_LIPOPROTEIN"/>
    <property type="match status" value="1"/>
</dbReference>
<evidence type="ECO:0000259" key="4">
    <source>
        <dbReference type="Pfam" id="PF13205"/>
    </source>
</evidence>
<feature type="chain" id="PRO_5046437771" evidence="3">
    <location>
        <begin position="31"/>
        <end position="408"/>
    </location>
</feature>
<dbReference type="Proteomes" id="UP001595530">
    <property type="component" value="Unassembled WGS sequence"/>
</dbReference>
<name>A0ABV7F1S2_9BURK</name>
<evidence type="ECO:0000313" key="6">
    <source>
        <dbReference type="Proteomes" id="UP001595530"/>
    </source>
</evidence>